<dbReference type="PROSITE" id="PS00164">
    <property type="entry name" value="ENOLASE"/>
    <property type="match status" value="1"/>
</dbReference>
<feature type="domain" description="Enolase N-terminal" evidence="17">
    <location>
        <begin position="4"/>
        <end position="134"/>
    </location>
</feature>
<dbReference type="CDD" id="cd03313">
    <property type="entry name" value="enolase"/>
    <property type="match status" value="1"/>
</dbReference>
<dbReference type="UniPathway" id="UPA00109">
    <property type="reaction ID" value="UER00187"/>
</dbReference>
<feature type="binding site" evidence="14">
    <location>
        <position position="285"/>
    </location>
    <ligand>
        <name>substrate</name>
    </ligand>
</feature>
<evidence type="ECO:0000256" key="9">
    <source>
        <dbReference type="ARBA" id="ARBA00023152"/>
    </source>
</evidence>
<comment type="function">
    <text evidence="11 12">Catalyzes the reversible conversion of 2-phosphoglycerate (2-PG) into phosphoenolpyruvate (PEP). It is essential for the degradation of carbohydrates via glycolysis.</text>
</comment>
<feature type="binding site" evidence="14">
    <location>
        <position position="388"/>
    </location>
    <ligand>
        <name>substrate</name>
    </ligand>
</feature>
<keyword evidence="6 12" id="KW-0964">Secreted</keyword>
<dbReference type="SUPFAM" id="SSF54826">
    <property type="entry name" value="Enolase N-terminal domain-like"/>
    <property type="match status" value="1"/>
</dbReference>
<feature type="binding site" evidence="12 15">
    <location>
        <position position="285"/>
    </location>
    <ligand>
        <name>Mg(2+)</name>
        <dbReference type="ChEBI" id="CHEBI:18420"/>
    </ligand>
</feature>
<dbReference type="NCBIfam" id="TIGR01060">
    <property type="entry name" value="eno"/>
    <property type="match status" value="1"/>
</dbReference>
<dbReference type="OrthoDB" id="9804716at2"/>
<evidence type="ECO:0000256" key="13">
    <source>
        <dbReference type="PIRSR" id="PIRSR001400-1"/>
    </source>
</evidence>
<feature type="binding site" evidence="12">
    <location>
        <position position="366"/>
    </location>
    <ligand>
        <name>(2R)-2-phosphoglycerate</name>
        <dbReference type="ChEBI" id="CHEBI:58289"/>
    </ligand>
</feature>
<evidence type="ECO:0000256" key="14">
    <source>
        <dbReference type="PIRSR" id="PIRSR001400-2"/>
    </source>
</evidence>
<keyword evidence="19" id="KW-1185">Reference proteome</keyword>
<name>A0A5C6A4E8_9BACT</name>
<organism evidence="18 19">
    <name type="scientific">Botrimarina colliarenosi</name>
    <dbReference type="NCBI Taxonomy" id="2528001"/>
    <lineage>
        <taxon>Bacteria</taxon>
        <taxon>Pseudomonadati</taxon>
        <taxon>Planctomycetota</taxon>
        <taxon>Planctomycetia</taxon>
        <taxon>Pirellulales</taxon>
        <taxon>Lacipirellulaceae</taxon>
        <taxon>Botrimarina</taxon>
    </lineage>
</organism>
<gene>
    <name evidence="12 18" type="primary">eno</name>
    <name evidence="18" type="ORF">Pla108_36130</name>
</gene>
<feature type="binding site" evidence="12 15">
    <location>
        <position position="312"/>
    </location>
    <ligand>
        <name>Mg(2+)</name>
        <dbReference type="ChEBI" id="CHEBI:18420"/>
    </ligand>
</feature>
<comment type="pathway">
    <text evidence="1 12">Carbohydrate degradation; glycolysis; pyruvate from D-glyceraldehyde 3-phosphate: step 4/5.</text>
</comment>
<dbReference type="Gene3D" id="3.20.20.120">
    <property type="entry name" value="Enolase-like C-terminal domain"/>
    <property type="match status" value="1"/>
</dbReference>
<dbReference type="InterPro" id="IPR020810">
    <property type="entry name" value="Enolase_C"/>
</dbReference>
<keyword evidence="9 12" id="KW-0324">Glycolysis</keyword>
<dbReference type="RefSeq" id="WP_146446316.1">
    <property type="nucleotide sequence ID" value="NZ_SJPR01000006.1"/>
</dbReference>
<dbReference type="EC" id="4.2.1.11" evidence="3 12"/>
<feature type="binding site" evidence="14">
    <location>
        <position position="164"/>
    </location>
    <ligand>
        <name>substrate</name>
    </ligand>
</feature>
<dbReference type="GO" id="GO:0004634">
    <property type="term" value="F:phosphopyruvate hydratase activity"/>
    <property type="evidence" value="ECO:0007669"/>
    <property type="project" value="UniProtKB-UniRule"/>
</dbReference>
<dbReference type="SFLD" id="SFLDS00001">
    <property type="entry name" value="Enolase"/>
    <property type="match status" value="1"/>
</dbReference>
<dbReference type="Proteomes" id="UP000317421">
    <property type="component" value="Unassembled WGS sequence"/>
</dbReference>
<keyword evidence="10 12" id="KW-0456">Lyase</keyword>
<dbReference type="SMART" id="SM01192">
    <property type="entry name" value="Enolase_C"/>
    <property type="match status" value="1"/>
</dbReference>
<feature type="binding site" evidence="14">
    <location>
        <begin position="364"/>
        <end position="367"/>
    </location>
    <ligand>
        <name>substrate</name>
    </ligand>
</feature>
<evidence type="ECO:0000256" key="1">
    <source>
        <dbReference type="ARBA" id="ARBA00005031"/>
    </source>
</evidence>
<evidence type="ECO:0000256" key="2">
    <source>
        <dbReference type="ARBA" id="ARBA00009604"/>
    </source>
</evidence>
<evidence type="ECO:0000256" key="10">
    <source>
        <dbReference type="ARBA" id="ARBA00023239"/>
    </source>
</evidence>
<protein>
    <recommendedName>
        <fullName evidence="4 12">Enolase</fullName>
        <ecNumber evidence="3 12">4.2.1.11</ecNumber>
    </recommendedName>
    <alternativeName>
        <fullName evidence="12">2-phospho-D-glycerate hydro-lyase</fullName>
    </alternativeName>
    <alternativeName>
        <fullName evidence="12">2-phosphoglycerate dehydratase</fullName>
    </alternativeName>
</protein>
<evidence type="ECO:0000313" key="19">
    <source>
        <dbReference type="Proteomes" id="UP000317421"/>
    </source>
</evidence>
<dbReference type="FunFam" id="3.30.390.10:FF:000001">
    <property type="entry name" value="Enolase"/>
    <property type="match status" value="1"/>
</dbReference>
<feature type="binding site" evidence="14">
    <location>
        <position position="155"/>
    </location>
    <ligand>
        <name>substrate</name>
    </ligand>
</feature>
<dbReference type="HAMAP" id="MF_00318">
    <property type="entry name" value="Enolase"/>
    <property type="match status" value="1"/>
</dbReference>
<sequence>MSTIVDIHARQILDSRGNPTVECDVTLSDGSQGTAAVPSGASTGAHEANELRDGDKSVYLGKGVLKAVDNVNEVLADELIGLDGLDQVGLDHRMLEIDGTANKSKLGANAILSVSLATARAAANYCDLPLFRYLGGSNARLLPAPMMNILNGGEHADNSVDIQEFMVMPLGFDNFSEALRCGAEIFHHLKKVLSDKGLSTSVGDEGGFAPNLGANAEAFDIILTAIEKAGYKPGEQVWFAMDCAATEFFDTKKGVYTIDGKELDPAGMVDLLSSWVDKHPICSIEDGCSEDDWEGWKLLSDKIGDKCQLVGDDLFVTNVERLQRGIDEGIGNSILIKVNQIGTLTETIDAINLAHDNGYTSISSHRSGETEDSTIADLAVAMATGQIKTGSASRSDRMAKYNQLLRIEEQLGGSALYGGPKFVARINK</sequence>
<evidence type="ECO:0000256" key="8">
    <source>
        <dbReference type="ARBA" id="ARBA00022842"/>
    </source>
</evidence>
<keyword evidence="7 12" id="KW-0479">Metal-binding</keyword>
<feature type="binding site" evidence="12">
    <location>
        <position position="367"/>
    </location>
    <ligand>
        <name>(2R)-2-phosphoglycerate</name>
        <dbReference type="ChEBI" id="CHEBI:58289"/>
    </ligand>
</feature>
<dbReference type="Pfam" id="PF03952">
    <property type="entry name" value="Enolase_N"/>
    <property type="match status" value="1"/>
</dbReference>
<feature type="active site" description="Proton acceptor" evidence="12 13">
    <location>
        <position position="337"/>
    </location>
</feature>
<feature type="binding site" evidence="12">
    <location>
        <position position="337"/>
    </location>
    <ligand>
        <name>(2R)-2-phosphoglycerate</name>
        <dbReference type="ChEBI" id="CHEBI:58289"/>
    </ligand>
</feature>
<dbReference type="InterPro" id="IPR029017">
    <property type="entry name" value="Enolase-like_N"/>
</dbReference>
<evidence type="ECO:0000256" key="11">
    <source>
        <dbReference type="ARBA" id="ARBA00045763"/>
    </source>
</evidence>
<feature type="binding site" evidence="12 15">
    <location>
        <position position="242"/>
    </location>
    <ligand>
        <name>Mg(2+)</name>
        <dbReference type="ChEBI" id="CHEBI:18420"/>
    </ligand>
</feature>
<dbReference type="InterPro" id="IPR020811">
    <property type="entry name" value="Enolase_N"/>
</dbReference>
<dbReference type="FunFam" id="3.20.20.120:FF:000001">
    <property type="entry name" value="Enolase"/>
    <property type="match status" value="1"/>
</dbReference>
<feature type="binding site" evidence="14">
    <location>
        <position position="312"/>
    </location>
    <ligand>
        <name>substrate</name>
    </ligand>
</feature>
<dbReference type="GO" id="GO:0005576">
    <property type="term" value="C:extracellular region"/>
    <property type="evidence" value="ECO:0007669"/>
    <property type="project" value="UniProtKB-SubCell"/>
</dbReference>
<evidence type="ECO:0000313" key="18">
    <source>
        <dbReference type="EMBL" id="TWT94764.1"/>
    </source>
</evidence>
<comment type="cofactor">
    <cofactor evidence="15">
        <name>Mg(2+)</name>
        <dbReference type="ChEBI" id="CHEBI:18420"/>
    </cofactor>
    <text evidence="15">Mg(2+) is required for catalysis and for stabilizing the dimer.</text>
</comment>
<dbReference type="SMART" id="SM01193">
    <property type="entry name" value="Enolase_N"/>
    <property type="match status" value="1"/>
</dbReference>
<dbReference type="GO" id="GO:0009986">
    <property type="term" value="C:cell surface"/>
    <property type="evidence" value="ECO:0007669"/>
    <property type="project" value="UniProtKB-SubCell"/>
</dbReference>
<dbReference type="PANTHER" id="PTHR11902">
    <property type="entry name" value="ENOLASE"/>
    <property type="match status" value="1"/>
</dbReference>
<keyword evidence="8 12" id="KW-0460">Magnesium</keyword>
<evidence type="ECO:0000256" key="5">
    <source>
        <dbReference type="ARBA" id="ARBA00022490"/>
    </source>
</evidence>
<evidence type="ECO:0000256" key="7">
    <source>
        <dbReference type="ARBA" id="ARBA00022723"/>
    </source>
</evidence>
<reference evidence="18 19" key="1">
    <citation type="submission" date="2019-02" db="EMBL/GenBank/DDBJ databases">
        <title>Deep-cultivation of Planctomycetes and their phenomic and genomic characterization uncovers novel biology.</title>
        <authorList>
            <person name="Wiegand S."/>
            <person name="Jogler M."/>
            <person name="Boedeker C."/>
            <person name="Pinto D."/>
            <person name="Vollmers J."/>
            <person name="Rivas-Marin E."/>
            <person name="Kohn T."/>
            <person name="Peeters S.H."/>
            <person name="Heuer A."/>
            <person name="Rast P."/>
            <person name="Oberbeckmann S."/>
            <person name="Bunk B."/>
            <person name="Jeske O."/>
            <person name="Meyerdierks A."/>
            <person name="Storesund J.E."/>
            <person name="Kallscheuer N."/>
            <person name="Luecker S."/>
            <person name="Lage O.M."/>
            <person name="Pohl T."/>
            <person name="Merkel B.J."/>
            <person name="Hornburger P."/>
            <person name="Mueller R.-W."/>
            <person name="Bruemmer F."/>
            <person name="Labrenz M."/>
            <person name="Spormann A.M."/>
            <person name="Op Den Camp H."/>
            <person name="Overmann J."/>
            <person name="Amann R."/>
            <person name="Jetten M.S.M."/>
            <person name="Mascher T."/>
            <person name="Medema M.H."/>
            <person name="Devos D.P."/>
            <person name="Kaster A.-K."/>
            <person name="Ovreas L."/>
            <person name="Rohde M."/>
            <person name="Galperin M.Y."/>
            <person name="Jogler C."/>
        </authorList>
    </citation>
    <scope>NUCLEOTIDE SEQUENCE [LARGE SCALE GENOMIC DNA]</scope>
    <source>
        <strain evidence="18 19">Pla108</strain>
    </source>
</reference>
<dbReference type="GO" id="GO:0000287">
    <property type="term" value="F:magnesium ion binding"/>
    <property type="evidence" value="ECO:0007669"/>
    <property type="project" value="UniProtKB-UniRule"/>
</dbReference>
<feature type="domain" description="Enolase C-terminal TIM barrel" evidence="16">
    <location>
        <begin position="139"/>
        <end position="425"/>
    </location>
</feature>
<feature type="binding site" evidence="12">
    <location>
        <position position="163"/>
    </location>
    <ligand>
        <name>(2R)-2-phosphoglycerate</name>
        <dbReference type="ChEBI" id="CHEBI:58289"/>
    </ligand>
</feature>
<dbReference type="EMBL" id="SJPR01000006">
    <property type="protein sequence ID" value="TWT94764.1"/>
    <property type="molecule type" value="Genomic_DNA"/>
</dbReference>
<comment type="caution">
    <text evidence="18">The sequence shown here is derived from an EMBL/GenBank/DDBJ whole genome shotgun (WGS) entry which is preliminary data.</text>
</comment>
<comment type="catalytic activity">
    <reaction evidence="12">
        <text>(2R)-2-phosphoglycerate = phosphoenolpyruvate + H2O</text>
        <dbReference type="Rhea" id="RHEA:10164"/>
        <dbReference type="ChEBI" id="CHEBI:15377"/>
        <dbReference type="ChEBI" id="CHEBI:58289"/>
        <dbReference type="ChEBI" id="CHEBI:58702"/>
        <dbReference type="EC" id="4.2.1.11"/>
    </reaction>
</comment>
<comment type="subcellular location">
    <subcellularLocation>
        <location evidence="12">Cytoplasm</location>
    </subcellularLocation>
    <subcellularLocation>
        <location evidence="12">Secreted</location>
    </subcellularLocation>
    <subcellularLocation>
        <location evidence="12">Cell surface</location>
    </subcellularLocation>
    <text evidence="12">Fractions of enolase are present in both the cytoplasm and on the cell surface.</text>
</comment>
<dbReference type="InterPro" id="IPR036849">
    <property type="entry name" value="Enolase-like_C_sf"/>
</dbReference>
<dbReference type="PIRSF" id="PIRSF001400">
    <property type="entry name" value="Enolase"/>
    <property type="match status" value="1"/>
</dbReference>
<accession>A0A5C6A4E8</accession>
<evidence type="ECO:0000256" key="12">
    <source>
        <dbReference type="HAMAP-Rule" id="MF_00318"/>
    </source>
</evidence>
<feature type="active site" description="Proton donor" evidence="12 13">
    <location>
        <position position="205"/>
    </location>
</feature>
<keyword evidence="5 12" id="KW-0963">Cytoplasm</keyword>
<dbReference type="Pfam" id="PF00113">
    <property type="entry name" value="Enolase_C"/>
    <property type="match status" value="1"/>
</dbReference>
<dbReference type="GO" id="GO:0000015">
    <property type="term" value="C:phosphopyruvate hydratase complex"/>
    <property type="evidence" value="ECO:0007669"/>
    <property type="project" value="InterPro"/>
</dbReference>
<proteinExistence type="inferred from homology"/>
<dbReference type="SUPFAM" id="SSF51604">
    <property type="entry name" value="Enolase C-terminal domain-like"/>
    <property type="match status" value="1"/>
</dbReference>
<dbReference type="InterPro" id="IPR000941">
    <property type="entry name" value="Enolase"/>
</dbReference>
<evidence type="ECO:0000256" key="15">
    <source>
        <dbReference type="PIRSR" id="PIRSR001400-3"/>
    </source>
</evidence>
<evidence type="ECO:0000256" key="3">
    <source>
        <dbReference type="ARBA" id="ARBA00012058"/>
    </source>
</evidence>
<comment type="cofactor">
    <cofactor evidence="12">
        <name>Mg(2+)</name>
        <dbReference type="ChEBI" id="CHEBI:18420"/>
    </cofactor>
    <text evidence="12">Binds a second Mg(2+) ion via substrate during catalysis.</text>
</comment>
<evidence type="ECO:0000259" key="17">
    <source>
        <dbReference type="SMART" id="SM01193"/>
    </source>
</evidence>
<dbReference type="AlphaFoldDB" id="A0A5C6A4E8"/>
<comment type="similarity">
    <text evidence="2 12">Belongs to the enolase family.</text>
</comment>
<dbReference type="PANTHER" id="PTHR11902:SF1">
    <property type="entry name" value="ENOLASE"/>
    <property type="match status" value="1"/>
</dbReference>
<dbReference type="PRINTS" id="PR00148">
    <property type="entry name" value="ENOLASE"/>
</dbReference>
<dbReference type="Gene3D" id="3.30.390.10">
    <property type="entry name" value="Enolase-like, N-terminal domain"/>
    <property type="match status" value="1"/>
</dbReference>
<evidence type="ECO:0000256" key="4">
    <source>
        <dbReference type="ARBA" id="ARBA00017068"/>
    </source>
</evidence>
<evidence type="ECO:0000259" key="16">
    <source>
        <dbReference type="SMART" id="SM01192"/>
    </source>
</evidence>
<feature type="binding site" evidence="12">
    <location>
        <position position="388"/>
    </location>
    <ligand>
        <name>(2R)-2-phosphoglycerate</name>
        <dbReference type="ChEBI" id="CHEBI:58289"/>
    </ligand>
</feature>
<dbReference type="GO" id="GO:0006096">
    <property type="term" value="P:glycolytic process"/>
    <property type="evidence" value="ECO:0007669"/>
    <property type="project" value="UniProtKB-UniRule"/>
</dbReference>
<dbReference type="InterPro" id="IPR020809">
    <property type="entry name" value="Enolase_CS"/>
</dbReference>
<dbReference type="SFLD" id="SFLDG00178">
    <property type="entry name" value="enolase"/>
    <property type="match status" value="1"/>
</dbReference>
<dbReference type="SFLD" id="SFLDF00002">
    <property type="entry name" value="enolase"/>
    <property type="match status" value="1"/>
</dbReference>
<evidence type="ECO:0000256" key="6">
    <source>
        <dbReference type="ARBA" id="ARBA00022525"/>
    </source>
</evidence>